<evidence type="ECO:0000259" key="18">
    <source>
        <dbReference type="Pfam" id="PF16211"/>
    </source>
</evidence>
<comment type="function">
    <text evidence="1">Core component of nucleosome. Nucleosomes wrap and compact DNA into chromatin, limiting DNA accessibility to the cellular machineries which require DNA as a template. Histones thereby play a central role in transcription regulation, DNA repair, DNA replication and chromosomal stability. DNA accessibility is regulated via a complex set of post-translational modifications of histones, also called histone code, and nucleosome remodeling.</text>
</comment>
<dbReference type="PROSITE" id="PS00046">
    <property type="entry name" value="HISTONE_H2A"/>
    <property type="match status" value="1"/>
</dbReference>
<protein>
    <recommendedName>
        <fullName evidence="7">Histone H2A</fullName>
    </recommendedName>
</protein>
<feature type="region of interest" description="Disordered" evidence="16">
    <location>
        <begin position="94"/>
        <end position="220"/>
    </location>
</feature>
<keyword evidence="12" id="KW-0007">Acetylation</keyword>
<comment type="subunit">
    <text evidence="6">The nucleosome is a histone octamer containing two molecules each of H2A, H2B, H3 and H4 assembled in one H3-H4 heterotetramer and two H2A-H2B heterodimers. The octamer wraps approximately 147 bp of DNA.</text>
</comment>
<dbReference type="FunFam" id="1.10.20.10:FF:000173">
    <property type="entry name" value="Histone H2A"/>
    <property type="match status" value="1"/>
</dbReference>
<evidence type="ECO:0000256" key="6">
    <source>
        <dbReference type="ARBA" id="ARBA00011538"/>
    </source>
</evidence>
<evidence type="ECO:0000256" key="4">
    <source>
        <dbReference type="ARBA" id="ARBA00006846"/>
    </source>
</evidence>
<accession>A0A4C2A6L3</accession>
<reference evidence="19 20" key="1">
    <citation type="journal article" date="2019" name="Commun. Biol.">
        <title>The bagworm genome reveals a unique fibroin gene that provides high tensile strength.</title>
        <authorList>
            <person name="Kono N."/>
            <person name="Nakamura H."/>
            <person name="Ohtoshi R."/>
            <person name="Tomita M."/>
            <person name="Numata K."/>
            <person name="Arakawa K."/>
        </authorList>
    </citation>
    <scope>NUCLEOTIDE SEQUENCE [LARGE SCALE GENOMIC DNA]</scope>
</reference>
<evidence type="ECO:0000256" key="2">
    <source>
        <dbReference type="ARBA" id="ARBA00004123"/>
    </source>
</evidence>
<dbReference type="Pfam" id="PF00125">
    <property type="entry name" value="Histone"/>
    <property type="match status" value="1"/>
</dbReference>
<dbReference type="OrthoDB" id="9799930at2759"/>
<dbReference type="GO" id="GO:0046982">
    <property type="term" value="F:protein heterodimerization activity"/>
    <property type="evidence" value="ECO:0007669"/>
    <property type="project" value="InterPro"/>
</dbReference>
<proteinExistence type="inferred from homology"/>
<feature type="compositionally biased region" description="Low complexity" evidence="16">
    <location>
        <begin position="1"/>
        <end position="26"/>
    </location>
</feature>
<sequence>MADTAVASEAPAPTTPAAAAKPKATAVGGGGGVVKAEGETDASEDFRDGQQRDQGAEGAQRFFSAGHQEIYRRPIQVCVLRRFVESRRRRHSAAAIASSGAAARGKARPPRPVLRRRNLKRRPQREGRRRRAAAAAASAAAKKPAASAAAKAKAKAKGGVAPKAKTAKPPTKTESSEAEEAATPKAKPAAAKKAAETVSQEYGSSRSAPAPSRSAAAAGSADCPTVRMLPLAAVTRSRDVLSLLSFDSLSNYVRPWKGGKVKGKAKSRSNRAGLQFPVGRIHRLLRKGNYAERVGASAPVYLAAVMEYLAAEVLELAGNAARDNKKTRIIPRHLQLAIRNDEELNKLLSGVTIAQGGVLPNIQAVLLPKKTERRRKPQSAVAYADSEKRPFSGPQYSFENEFRIPASSSTPVDIITLYGKAAKKSVRLRRTSPNLTRKEAQEEGELRHLHLQGAQAGPSGHRRRSVSPRALQQTFDDNIEEVQTSVRLLLPGELAKHAVSEGTKAVTKYTSSK</sequence>
<dbReference type="Proteomes" id="UP000299102">
    <property type="component" value="Unassembled WGS sequence"/>
</dbReference>
<dbReference type="EMBL" id="BGZK01002547">
    <property type="protein sequence ID" value="GBP94799.1"/>
    <property type="molecule type" value="Genomic_DNA"/>
</dbReference>
<dbReference type="GO" id="GO:0030527">
    <property type="term" value="F:structural constituent of chromatin"/>
    <property type="evidence" value="ECO:0007669"/>
    <property type="project" value="InterPro"/>
</dbReference>
<feature type="compositionally biased region" description="Basic residues" evidence="16">
    <location>
        <begin position="105"/>
        <end position="132"/>
    </location>
</feature>
<evidence type="ECO:0000256" key="16">
    <source>
        <dbReference type="SAM" id="MobiDB-lite"/>
    </source>
</evidence>
<keyword evidence="10" id="KW-1017">Isopeptide bond</keyword>
<evidence type="ECO:0000259" key="17">
    <source>
        <dbReference type="Pfam" id="PF00125"/>
    </source>
</evidence>
<evidence type="ECO:0000256" key="9">
    <source>
        <dbReference type="ARBA" id="ARBA00022481"/>
    </source>
</evidence>
<dbReference type="Gene3D" id="1.10.20.10">
    <property type="entry name" value="Histone, subunit A"/>
    <property type="match status" value="2"/>
</dbReference>
<evidence type="ECO:0000256" key="8">
    <source>
        <dbReference type="ARBA" id="ARBA00022454"/>
    </source>
</evidence>
<comment type="subcellular location">
    <subcellularLocation>
        <location evidence="3">Chromosome</location>
    </subcellularLocation>
    <subcellularLocation>
        <location evidence="2">Nucleus</location>
    </subcellularLocation>
</comment>
<gene>
    <name evidence="19" type="primary">His2A</name>
    <name evidence="19" type="ORF">EVAR_60150_1</name>
</gene>
<keyword evidence="15" id="KW-0544">Nucleosome core</keyword>
<evidence type="ECO:0000256" key="14">
    <source>
        <dbReference type="ARBA" id="ARBA00023242"/>
    </source>
</evidence>
<dbReference type="CDD" id="cd00074">
    <property type="entry name" value="HFD_H2A"/>
    <property type="match status" value="1"/>
</dbReference>
<dbReference type="InterPro" id="IPR032454">
    <property type="entry name" value="Histone_H2A_C"/>
</dbReference>
<keyword evidence="20" id="KW-1185">Reference proteome</keyword>
<dbReference type="InterPro" id="IPR032458">
    <property type="entry name" value="Histone_H2A_CS"/>
</dbReference>
<dbReference type="SMART" id="SM00414">
    <property type="entry name" value="H2A"/>
    <property type="match status" value="1"/>
</dbReference>
<feature type="region of interest" description="Disordered" evidence="16">
    <location>
        <begin position="1"/>
        <end position="61"/>
    </location>
</feature>
<dbReference type="InterPro" id="IPR007125">
    <property type="entry name" value="H2A/H2B/H3"/>
</dbReference>
<dbReference type="PANTHER" id="PTHR23430">
    <property type="entry name" value="HISTONE H2A"/>
    <property type="match status" value="1"/>
</dbReference>
<dbReference type="AlphaFoldDB" id="A0A4C2A6L3"/>
<dbReference type="SUPFAM" id="SSF47113">
    <property type="entry name" value="Histone-fold"/>
    <property type="match status" value="2"/>
</dbReference>
<comment type="similarity">
    <text evidence="5">Belongs to the histone H2A family.</text>
</comment>
<dbReference type="InterPro" id="IPR002119">
    <property type="entry name" value="Histone_H2A"/>
</dbReference>
<evidence type="ECO:0000256" key="11">
    <source>
        <dbReference type="ARBA" id="ARBA00022843"/>
    </source>
</evidence>
<feature type="domain" description="Histone H2A C-terminal" evidence="18">
    <location>
        <begin position="342"/>
        <end position="374"/>
    </location>
</feature>
<keyword evidence="14" id="KW-0539">Nucleus</keyword>
<feature type="compositionally biased region" description="Basic and acidic residues" evidence="16">
    <location>
        <begin position="44"/>
        <end position="55"/>
    </location>
</feature>
<evidence type="ECO:0000256" key="5">
    <source>
        <dbReference type="ARBA" id="ARBA00010691"/>
    </source>
</evidence>
<dbReference type="GO" id="GO:0000786">
    <property type="term" value="C:nucleosome"/>
    <property type="evidence" value="ECO:0007669"/>
    <property type="project" value="UniProtKB-KW"/>
</dbReference>
<evidence type="ECO:0000256" key="15">
    <source>
        <dbReference type="ARBA" id="ARBA00023269"/>
    </source>
</evidence>
<dbReference type="Pfam" id="PF16211">
    <property type="entry name" value="Histone_H2A_C"/>
    <property type="match status" value="1"/>
</dbReference>
<feature type="domain" description="Core Histone H2A/H2B/H3" evidence="17">
    <location>
        <begin position="261"/>
        <end position="339"/>
    </location>
</feature>
<evidence type="ECO:0000256" key="13">
    <source>
        <dbReference type="ARBA" id="ARBA00023125"/>
    </source>
</evidence>
<dbReference type="InterPro" id="IPR009072">
    <property type="entry name" value="Histone-fold"/>
</dbReference>
<feature type="compositionally biased region" description="Low complexity" evidence="16">
    <location>
        <begin position="133"/>
        <end position="173"/>
    </location>
</feature>
<dbReference type="SMART" id="SM00427">
    <property type="entry name" value="H2B"/>
    <property type="match status" value="1"/>
</dbReference>
<keyword evidence="11" id="KW-0832">Ubl conjugation</keyword>
<dbReference type="GO" id="GO:0003677">
    <property type="term" value="F:DNA binding"/>
    <property type="evidence" value="ECO:0007669"/>
    <property type="project" value="UniProtKB-KW"/>
</dbReference>
<name>A0A4C2A6L3_EUMVA</name>
<dbReference type="PRINTS" id="PR00620">
    <property type="entry name" value="HISTONEH2A"/>
</dbReference>
<evidence type="ECO:0000256" key="1">
    <source>
        <dbReference type="ARBA" id="ARBA00002001"/>
    </source>
</evidence>
<dbReference type="STRING" id="151549.A0A4C2A6L3"/>
<feature type="compositionally biased region" description="Low complexity" evidence="16">
    <location>
        <begin position="181"/>
        <end position="192"/>
    </location>
</feature>
<feature type="compositionally biased region" description="Low complexity" evidence="16">
    <location>
        <begin position="203"/>
        <end position="220"/>
    </location>
</feature>
<dbReference type="InterPro" id="IPR000558">
    <property type="entry name" value="Histone_H2B"/>
</dbReference>
<comment type="caution">
    <text evidence="19">The sequence shown here is derived from an EMBL/GenBank/DDBJ whole genome shotgun (WGS) entry which is preliminary data.</text>
</comment>
<evidence type="ECO:0000256" key="12">
    <source>
        <dbReference type="ARBA" id="ARBA00022990"/>
    </source>
</evidence>
<feature type="compositionally biased region" description="Low complexity" evidence="16">
    <location>
        <begin position="94"/>
        <end position="104"/>
    </location>
</feature>
<organism evidence="19 20">
    <name type="scientific">Eumeta variegata</name>
    <name type="common">Bagworm moth</name>
    <name type="synonym">Eumeta japonica</name>
    <dbReference type="NCBI Taxonomy" id="151549"/>
    <lineage>
        <taxon>Eukaryota</taxon>
        <taxon>Metazoa</taxon>
        <taxon>Ecdysozoa</taxon>
        <taxon>Arthropoda</taxon>
        <taxon>Hexapoda</taxon>
        <taxon>Insecta</taxon>
        <taxon>Pterygota</taxon>
        <taxon>Neoptera</taxon>
        <taxon>Endopterygota</taxon>
        <taxon>Lepidoptera</taxon>
        <taxon>Glossata</taxon>
        <taxon>Ditrysia</taxon>
        <taxon>Tineoidea</taxon>
        <taxon>Psychidae</taxon>
        <taxon>Oiketicinae</taxon>
        <taxon>Eumeta</taxon>
    </lineage>
</organism>
<evidence type="ECO:0000313" key="19">
    <source>
        <dbReference type="EMBL" id="GBP94799.1"/>
    </source>
</evidence>
<evidence type="ECO:0000256" key="3">
    <source>
        <dbReference type="ARBA" id="ARBA00004286"/>
    </source>
</evidence>
<feature type="region of interest" description="Disordered" evidence="16">
    <location>
        <begin position="450"/>
        <end position="469"/>
    </location>
</feature>
<keyword evidence="8" id="KW-0158">Chromosome</keyword>
<keyword evidence="13" id="KW-0238">DNA-binding</keyword>
<evidence type="ECO:0000313" key="20">
    <source>
        <dbReference type="Proteomes" id="UP000299102"/>
    </source>
</evidence>
<keyword evidence="9" id="KW-0488">Methylation</keyword>
<evidence type="ECO:0000256" key="7">
    <source>
        <dbReference type="ARBA" id="ARBA00017642"/>
    </source>
</evidence>
<evidence type="ECO:0000256" key="10">
    <source>
        <dbReference type="ARBA" id="ARBA00022499"/>
    </source>
</evidence>
<dbReference type="GO" id="GO:0005634">
    <property type="term" value="C:nucleus"/>
    <property type="evidence" value="ECO:0007669"/>
    <property type="project" value="UniProtKB-SubCell"/>
</dbReference>
<comment type="similarity">
    <text evidence="4">Belongs to the histone H2B family.</text>
</comment>